<keyword evidence="3" id="KW-1185">Reference proteome</keyword>
<evidence type="ECO:0000256" key="1">
    <source>
        <dbReference type="SAM" id="MobiDB-lite"/>
    </source>
</evidence>
<dbReference type="Proteomes" id="UP000092993">
    <property type="component" value="Unassembled WGS sequence"/>
</dbReference>
<sequence>MITHNPRGLPAIFIGPSTARSHTPDPRSSLYVLLTPARADSRREKLSGAERTGVMSMWWAMRCSRQTKCFDVVACSGERAALRLHFATADGHDHLDAMNSVKLELQGRTGLMDNENEGDDDGDK</sequence>
<evidence type="ECO:0000313" key="3">
    <source>
        <dbReference type="Proteomes" id="UP000092993"/>
    </source>
</evidence>
<evidence type="ECO:0000313" key="2">
    <source>
        <dbReference type="EMBL" id="OBZ66336.1"/>
    </source>
</evidence>
<protein>
    <submittedName>
        <fullName evidence="2">Uncharacterized protein</fullName>
    </submittedName>
</protein>
<dbReference type="AlphaFoldDB" id="A0A1C7LQ25"/>
<accession>A0A1C7LQ25</accession>
<feature type="region of interest" description="Disordered" evidence="1">
    <location>
        <begin position="1"/>
        <end position="27"/>
    </location>
</feature>
<proteinExistence type="predicted"/>
<comment type="caution">
    <text evidence="2">The sequence shown here is derived from an EMBL/GenBank/DDBJ whole genome shotgun (WGS) entry which is preliminary data.</text>
</comment>
<gene>
    <name evidence="2" type="ORF">A0H81_13621</name>
</gene>
<name>A0A1C7LQ25_GRIFR</name>
<reference evidence="2 3" key="1">
    <citation type="submission" date="2016-03" db="EMBL/GenBank/DDBJ databases">
        <title>Whole genome sequencing of Grifola frondosa 9006-11.</title>
        <authorList>
            <person name="Min B."/>
            <person name="Park H."/>
            <person name="Kim J.-G."/>
            <person name="Cho H."/>
            <person name="Oh Y.-L."/>
            <person name="Kong W.-S."/>
            <person name="Choi I.-G."/>
        </authorList>
    </citation>
    <scope>NUCLEOTIDE SEQUENCE [LARGE SCALE GENOMIC DNA]</scope>
    <source>
        <strain evidence="2 3">9006-11</strain>
    </source>
</reference>
<dbReference type="EMBL" id="LUGG01000031">
    <property type="protein sequence ID" value="OBZ66336.1"/>
    <property type="molecule type" value="Genomic_DNA"/>
</dbReference>
<organism evidence="2 3">
    <name type="scientific">Grifola frondosa</name>
    <name type="common">Maitake</name>
    <name type="synonym">Polyporus frondosus</name>
    <dbReference type="NCBI Taxonomy" id="5627"/>
    <lineage>
        <taxon>Eukaryota</taxon>
        <taxon>Fungi</taxon>
        <taxon>Dikarya</taxon>
        <taxon>Basidiomycota</taxon>
        <taxon>Agaricomycotina</taxon>
        <taxon>Agaricomycetes</taxon>
        <taxon>Polyporales</taxon>
        <taxon>Grifolaceae</taxon>
        <taxon>Grifola</taxon>
    </lineage>
</organism>